<organism evidence="2 3">
    <name type="scientific">Pseudodonghicola xiamenensis</name>
    <dbReference type="NCBI Taxonomy" id="337702"/>
    <lineage>
        <taxon>Bacteria</taxon>
        <taxon>Pseudomonadati</taxon>
        <taxon>Pseudomonadota</taxon>
        <taxon>Alphaproteobacteria</taxon>
        <taxon>Rhodobacterales</taxon>
        <taxon>Paracoccaceae</taxon>
        <taxon>Pseudodonghicola</taxon>
    </lineage>
</organism>
<feature type="region of interest" description="Disordered" evidence="1">
    <location>
        <begin position="156"/>
        <end position="179"/>
    </location>
</feature>
<reference evidence="2" key="2">
    <citation type="submission" date="2020-09" db="EMBL/GenBank/DDBJ databases">
        <authorList>
            <person name="Sun Q."/>
            <person name="Zhou Y."/>
        </authorList>
    </citation>
    <scope>NUCLEOTIDE SEQUENCE</scope>
    <source>
        <strain evidence="2">CGMCC 1.7081</strain>
    </source>
</reference>
<dbReference type="AlphaFoldDB" id="A0A8J3MCJ0"/>
<evidence type="ECO:0000313" key="2">
    <source>
        <dbReference type="EMBL" id="GHG91827.1"/>
    </source>
</evidence>
<reference evidence="2" key="1">
    <citation type="journal article" date="2014" name="Int. J. Syst. Evol. Microbiol.">
        <title>Complete genome sequence of Corynebacterium casei LMG S-19264T (=DSM 44701T), isolated from a smear-ripened cheese.</title>
        <authorList>
            <consortium name="US DOE Joint Genome Institute (JGI-PGF)"/>
            <person name="Walter F."/>
            <person name="Albersmeier A."/>
            <person name="Kalinowski J."/>
            <person name="Ruckert C."/>
        </authorList>
    </citation>
    <scope>NUCLEOTIDE SEQUENCE</scope>
    <source>
        <strain evidence="2">CGMCC 1.7081</strain>
    </source>
</reference>
<evidence type="ECO:0000256" key="1">
    <source>
        <dbReference type="SAM" id="MobiDB-lite"/>
    </source>
</evidence>
<feature type="region of interest" description="Disordered" evidence="1">
    <location>
        <begin position="19"/>
        <end position="51"/>
    </location>
</feature>
<dbReference type="RefSeq" id="WP_028093507.1">
    <property type="nucleotide sequence ID" value="NZ_BNAP01000008.1"/>
</dbReference>
<dbReference type="Proteomes" id="UP000611500">
    <property type="component" value="Unassembled WGS sequence"/>
</dbReference>
<protein>
    <submittedName>
        <fullName evidence="2">Uncharacterized protein</fullName>
    </submittedName>
</protein>
<name>A0A8J3MCJ0_9RHOB</name>
<gene>
    <name evidence="2" type="ORF">GCM10010961_23480</name>
</gene>
<feature type="region of interest" description="Disordered" evidence="1">
    <location>
        <begin position="194"/>
        <end position="245"/>
    </location>
</feature>
<sequence length="294" mass="31369">MPNPVTNAQIEDVLSSIRRLVSEDSQSSPGPDAGRNAAAVSQPRGDAQAEALASGVDRLVLTPSLRIDEKASAPVAPVSGTMAEETMAGSGQPEVSPIESYEFEAEPRAFDAVEDSDDAMLQASGHEWMEPIEEATTGDLTAALGRVGAHQPDVAMSADPEEEEAPFVEPSFQSSRSDSLSSKIAALEAAIGRTRDQWEPDGDSADAYAGTRGEAISWQDHVEGPRQQAGASAPQSEAPTAEDEAVMDEDALRELVAEIVRQELQGALGERITRNVRKLVRREIHRAMVSQDLE</sequence>
<accession>A0A8J3MCJ0</accession>
<comment type="caution">
    <text evidence="2">The sequence shown here is derived from an EMBL/GenBank/DDBJ whole genome shotgun (WGS) entry which is preliminary data.</text>
</comment>
<evidence type="ECO:0000313" key="3">
    <source>
        <dbReference type="Proteomes" id="UP000611500"/>
    </source>
</evidence>
<proteinExistence type="predicted"/>
<keyword evidence="3" id="KW-1185">Reference proteome</keyword>
<feature type="compositionally biased region" description="Polar residues" evidence="1">
    <location>
        <begin position="229"/>
        <end position="238"/>
    </location>
</feature>
<dbReference type="EMBL" id="BNAP01000008">
    <property type="protein sequence ID" value="GHG91827.1"/>
    <property type="molecule type" value="Genomic_DNA"/>
</dbReference>